<dbReference type="PANTHER" id="PTHR20900">
    <property type="entry name" value="NADH:UBIQUINONE OXIDOREDUCTASE B18-LIKE SUBUNIT"/>
    <property type="match status" value="1"/>
</dbReference>
<keyword evidence="8" id="KW-0999">Mitochondrion inner membrane</keyword>
<proteinExistence type="inferred from homology"/>
<keyword evidence="9" id="KW-0249">Electron transport</keyword>
<evidence type="ECO:0000256" key="3">
    <source>
        <dbReference type="ARBA" id="ARBA00004637"/>
    </source>
</evidence>
<evidence type="ECO:0000256" key="6">
    <source>
        <dbReference type="ARBA" id="ARBA00022448"/>
    </source>
</evidence>
<evidence type="ECO:0000256" key="7">
    <source>
        <dbReference type="ARBA" id="ARBA00022660"/>
    </source>
</evidence>
<name>A0ABD2MVG2_9CUCU</name>
<evidence type="ECO:0000256" key="1">
    <source>
        <dbReference type="ARBA" id="ARBA00003195"/>
    </source>
</evidence>
<evidence type="ECO:0000256" key="11">
    <source>
        <dbReference type="ARBA" id="ARBA00023136"/>
    </source>
</evidence>
<dbReference type="GO" id="GO:0005743">
    <property type="term" value="C:mitochondrial inner membrane"/>
    <property type="evidence" value="ECO:0007669"/>
    <property type="project" value="UniProtKB-SubCell"/>
</dbReference>
<gene>
    <name evidence="13" type="ORF">HHI36_009212</name>
</gene>
<evidence type="ECO:0000256" key="4">
    <source>
        <dbReference type="ARBA" id="ARBA00008006"/>
    </source>
</evidence>
<organism evidence="13 14">
    <name type="scientific">Cryptolaemus montrouzieri</name>
    <dbReference type="NCBI Taxonomy" id="559131"/>
    <lineage>
        <taxon>Eukaryota</taxon>
        <taxon>Metazoa</taxon>
        <taxon>Ecdysozoa</taxon>
        <taxon>Arthropoda</taxon>
        <taxon>Hexapoda</taxon>
        <taxon>Insecta</taxon>
        <taxon>Pterygota</taxon>
        <taxon>Neoptera</taxon>
        <taxon>Endopterygota</taxon>
        <taxon>Coleoptera</taxon>
        <taxon>Polyphaga</taxon>
        <taxon>Cucujiformia</taxon>
        <taxon>Coccinelloidea</taxon>
        <taxon>Coccinellidae</taxon>
        <taxon>Scymninae</taxon>
        <taxon>Scymnini</taxon>
        <taxon>Cryptolaemus</taxon>
    </lineage>
</organism>
<evidence type="ECO:0000256" key="12">
    <source>
        <dbReference type="ARBA" id="ARBA00023157"/>
    </source>
</evidence>
<evidence type="ECO:0000313" key="14">
    <source>
        <dbReference type="Proteomes" id="UP001516400"/>
    </source>
</evidence>
<comment type="function">
    <text evidence="1">Accessory subunit of the mitochondrial membrane respiratory chain NADH dehydrogenase (Complex I), that is believed not to be involved in catalysis. Complex I functions in the transfer of electrons from NADH to the respiratory chain. The immediate electron acceptor for the enzyme is believed to be ubiquinone.</text>
</comment>
<protein>
    <recommendedName>
        <fullName evidence="5">NADH dehydrogenase [ubiquinone] 1 beta subcomplex subunit 7</fullName>
    </recommendedName>
</protein>
<comment type="subcellular location">
    <subcellularLocation>
        <location evidence="3">Mitochondrion inner membrane</location>
        <topology evidence="3">Peripheral membrane protein</topology>
    </subcellularLocation>
    <subcellularLocation>
        <location evidence="2">Mitochondrion intermembrane space</location>
    </subcellularLocation>
</comment>
<evidence type="ECO:0000313" key="13">
    <source>
        <dbReference type="EMBL" id="KAL3270154.1"/>
    </source>
</evidence>
<keyword evidence="7" id="KW-0679">Respiratory chain</keyword>
<dbReference type="PANTHER" id="PTHR20900:SF0">
    <property type="entry name" value="NADH DEHYDROGENASE [UBIQUINONE] 1 BETA SUBCOMPLEX SUBUNIT 7"/>
    <property type="match status" value="1"/>
</dbReference>
<dbReference type="Proteomes" id="UP001516400">
    <property type="component" value="Unassembled WGS sequence"/>
</dbReference>
<keyword evidence="10" id="KW-0496">Mitochondrion</keyword>
<comment type="caution">
    <text evidence="13">The sequence shown here is derived from an EMBL/GenBank/DDBJ whole genome shotgun (WGS) entry which is preliminary data.</text>
</comment>
<keyword evidence="12" id="KW-1015">Disulfide bond</keyword>
<dbReference type="EMBL" id="JABFTP020000021">
    <property type="protein sequence ID" value="KAL3270154.1"/>
    <property type="molecule type" value="Genomic_DNA"/>
</dbReference>
<accession>A0ABD2MVG2</accession>
<evidence type="ECO:0000256" key="5">
    <source>
        <dbReference type="ARBA" id="ARBA00018677"/>
    </source>
</evidence>
<keyword evidence="11" id="KW-0472">Membrane</keyword>
<comment type="similarity">
    <text evidence="4">Belongs to the complex I NDUFB7 subunit family.</text>
</comment>
<dbReference type="Pfam" id="PF05676">
    <property type="entry name" value="NDUF_B7"/>
    <property type="match status" value="1"/>
</dbReference>
<keyword evidence="6" id="KW-0813">Transport</keyword>
<evidence type="ECO:0000256" key="2">
    <source>
        <dbReference type="ARBA" id="ARBA00004569"/>
    </source>
</evidence>
<evidence type="ECO:0000256" key="9">
    <source>
        <dbReference type="ARBA" id="ARBA00022982"/>
    </source>
</evidence>
<dbReference type="GO" id="GO:0005758">
    <property type="term" value="C:mitochondrial intermembrane space"/>
    <property type="evidence" value="ECO:0007669"/>
    <property type="project" value="UniProtKB-SubCell"/>
</dbReference>
<evidence type="ECO:0000256" key="10">
    <source>
        <dbReference type="ARBA" id="ARBA00023128"/>
    </source>
</evidence>
<keyword evidence="14" id="KW-1185">Reference proteome</keyword>
<evidence type="ECO:0000256" key="8">
    <source>
        <dbReference type="ARBA" id="ARBA00022792"/>
    </source>
</evidence>
<sequence>MGLSWSVYESGIQHYLNPDIIPSPDEETTFDPQLGFEKPRNPRVMIATEEEMISAKIPIASRDYCAHKLIEYKACRKAEWPFPVKCHHEKHAYLTCQYEDFVLRMKEYEREKRLRIKVKNGELTV</sequence>
<dbReference type="InterPro" id="IPR008698">
    <property type="entry name" value="NDUB7"/>
</dbReference>
<dbReference type="AlphaFoldDB" id="A0ABD2MVG2"/>
<reference evidence="13 14" key="1">
    <citation type="journal article" date="2021" name="BMC Biol.">
        <title>Horizontally acquired antibacterial genes associated with adaptive radiation of ladybird beetles.</title>
        <authorList>
            <person name="Li H.S."/>
            <person name="Tang X.F."/>
            <person name="Huang Y.H."/>
            <person name="Xu Z.Y."/>
            <person name="Chen M.L."/>
            <person name="Du X.Y."/>
            <person name="Qiu B.Y."/>
            <person name="Chen P.T."/>
            <person name="Zhang W."/>
            <person name="Slipinski A."/>
            <person name="Escalona H.E."/>
            <person name="Waterhouse R.M."/>
            <person name="Zwick A."/>
            <person name="Pang H."/>
        </authorList>
    </citation>
    <scope>NUCLEOTIDE SEQUENCE [LARGE SCALE GENOMIC DNA]</scope>
    <source>
        <strain evidence="13">SYSU2018</strain>
    </source>
</reference>